<evidence type="ECO:0000313" key="1">
    <source>
        <dbReference type="EMBL" id="KAJ8631415.1"/>
    </source>
</evidence>
<comment type="caution">
    <text evidence="1">The sequence shown here is derived from an EMBL/GenBank/DDBJ whole genome shotgun (WGS) entry which is preliminary data.</text>
</comment>
<accession>A0ACC2LDS3</accession>
<dbReference type="Proteomes" id="UP001234297">
    <property type="component" value="Chromosome 7"/>
</dbReference>
<dbReference type="EMBL" id="CM056815">
    <property type="protein sequence ID" value="KAJ8631415.1"/>
    <property type="molecule type" value="Genomic_DNA"/>
</dbReference>
<proteinExistence type="predicted"/>
<evidence type="ECO:0000313" key="2">
    <source>
        <dbReference type="Proteomes" id="UP001234297"/>
    </source>
</evidence>
<name>A0ACC2LDS3_PERAE</name>
<reference evidence="1 2" key="1">
    <citation type="journal article" date="2022" name="Hortic Res">
        <title>A haplotype resolved chromosomal level avocado genome allows analysis of novel avocado genes.</title>
        <authorList>
            <person name="Nath O."/>
            <person name="Fletcher S.J."/>
            <person name="Hayward A."/>
            <person name="Shaw L.M."/>
            <person name="Masouleh A.K."/>
            <person name="Furtado A."/>
            <person name="Henry R.J."/>
            <person name="Mitter N."/>
        </authorList>
    </citation>
    <scope>NUCLEOTIDE SEQUENCE [LARGE SCALE GENOMIC DNA]</scope>
    <source>
        <strain evidence="2">cv. Hass</strain>
    </source>
</reference>
<keyword evidence="2" id="KW-1185">Reference proteome</keyword>
<sequence>MAGIQLHSAAFAVPKASYYEVAPPRFIYVAKRHFCITLDTILEEEDVDSSENPHAFSASSSSSSSFSSCCVKVRKPFPTYGWDYQYCA</sequence>
<protein>
    <submittedName>
        <fullName evidence="1">Uncharacterized protein</fullName>
    </submittedName>
</protein>
<organism evidence="1 2">
    <name type="scientific">Persea americana</name>
    <name type="common">Avocado</name>
    <dbReference type="NCBI Taxonomy" id="3435"/>
    <lineage>
        <taxon>Eukaryota</taxon>
        <taxon>Viridiplantae</taxon>
        <taxon>Streptophyta</taxon>
        <taxon>Embryophyta</taxon>
        <taxon>Tracheophyta</taxon>
        <taxon>Spermatophyta</taxon>
        <taxon>Magnoliopsida</taxon>
        <taxon>Magnoliidae</taxon>
        <taxon>Laurales</taxon>
        <taxon>Lauraceae</taxon>
        <taxon>Persea</taxon>
    </lineage>
</organism>
<gene>
    <name evidence="1" type="ORF">MRB53_024738</name>
</gene>